<feature type="region of interest" description="Disordered" evidence="1">
    <location>
        <begin position="164"/>
        <end position="183"/>
    </location>
</feature>
<name>A0AAJ0MJJ5_9PEZI</name>
<feature type="compositionally biased region" description="Basic and acidic residues" evidence="1">
    <location>
        <begin position="238"/>
        <end position="256"/>
    </location>
</feature>
<gene>
    <name evidence="2" type="ORF">B0T25DRAFT_20220</name>
</gene>
<dbReference type="AlphaFoldDB" id="A0AAJ0MJJ5"/>
<organism evidence="2 3">
    <name type="scientific">Lasiosphaeria hispida</name>
    <dbReference type="NCBI Taxonomy" id="260671"/>
    <lineage>
        <taxon>Eukaryota</taxon>
        <taxon>Fungi</taxon>
        <taxon>Dikarya</taxon>
        <taxon>Ascomycota</taxon>
        <taxon>Pezizomycotina</taxon>
        <taxon>Sordariomycetes</taxon>
        <taxon>Sordariomycetidae</taxon>
        <taxon>Sordariales</taxon>
        <taxon>Lasiosphaeriaceae</taxon>
        <taxon>Lasiosphaeria</taxon>
    </lineage>
</organism>
<evidence type="ECO:0000313" key="2">
    <source>
        <dbReference type="EMBL" id="KAK3362854.1"/>
    </source>
</evidence>
<reference evidence="2" key="2">
    <citation type="submission" date="2023-06" db="EMBL/GenBank/DDBJ databases">
        <authorList>
            <consortium name="Lawrence Berkeley National Laboratory"/>
            <person name="Haridas S."/>
            <person name="Hensen N."/>
            <person name="Bonometti L."/>
            <person name="Westerberg I."/>
            <person name="Brannstrom I.O."/>
            <person name="Guillou S."/>
            <person name="Cros-Aarteil S."/>
            <person name="Calhoun S."/>
            <person name="Kuo A."/>
            <person name="Mondo S."/>
            <person name="Pangilinan J."/>
            <person name="Riley R."/>
            <person name="Labutti K."/>
            <person name="Andreopoulos B."/>
            <person name="Lipzen A."/>
            <person name="Chen C."/>
            <person name="Yanf M."/>
            <person name="Daum C."/>
            <person name="Ng V."/>
            <person name="Clum A."/>
            <person name="Steindorff A."/>
            <person name="Ohm R."/>
            <person name="Martin F."/>
            <person name="Silar P."/>
            <person name="Natvig D."/>
            <person name="Lalanne C."/>
            <person name="Gautier V."/>
            <person name="Ament-Velasquez S.L."/>
            <person name="Kruys A."/>
            <person name="Hutchinson M.I."/>
            <person name="Powell A.J."/>
            <person name="Barry K."/>
            <person name="Miller A.N."/>
            <person name="Grigoriev I.V."/>
            <person name="Debuchy R."/>
            <person name="Gladieux P."/>
            <person name="Thoren M.H."/>
            <person name="Johannesson H."/>
        </authorList>
    </citation>
    <scope>NUCLEOTIDE SEQUENCE</scope>
    <source>
        <strain evidence="2">CBS 955.72</strain>
    </source>
</reference>
<dbReference type="Proteomes" id="UP001275084">
    <property type="component" value="Unassembled WGS sequence"/>
</dbReference>
<feature type="compositionally biased region" description="Polar residues" evidence="1">
    <location>
        <begin position="278"/>
        <end position="288"/>
    </location>
</feature>
<dbReference type="EMBL" id="JAUIQD010000001">
    <property type="protein sequence ID" value="KAK3362854.1"/>
    <property type="molecule type" value="Genomic_DNA"/>
</dbReference>
<keyword evidence="3" id="KW-1185">Reference proteome</keyword>
<sequence length="288" mass="31731">MATSPQKIGRVPAGHSRRRQNQGKSSDLCTNMWSNSHGEDTERQSIRGHLQHAEPGMSCWFVQHSRRRRLRLGTGGEALGLASLIQQPIASNCQVNAARASSLLPAPVPWVRTDGHLLRGDCQSCCPECIPACSSGSLPNAATLYLALTPDRIAADPSILWPRDLNKENTNTQPCPPFLFPQATQNSALDKGHLPRPLKRPGGHQETATLPSHLLSLSPGQRKQTHQARKRQSTPPLHSEDLRYSKLPPREHHTQDQHQQPVHASTHTDPGDKFRTTIPASNLQDSLL</sequence>
<feature type="compositionally biased region" description="Polar residues" evidence="1">
    <location>
        <begin position="257"/>
        <end position="268"/>
    </location>
</feature>
<comment type="caution">
    <text evidence="2">The sequence shown here is derived from an EMBL/GenBank/DDBJ whole genome shotgun (WGS) entry which is preliminary data.</text>
</comment>
<reference evidence="2" key="1">
    <citation type="journal article" date="2023" name="Mol. Phylogenet. Evol.">
        <title>Genome-scale phylogeny and comparative genomics of the fungal order Sordariales.</title>
        <authorList>
            <person name="Hensen N."/>
            <person name="Bonometti L."/>
            <person name="Westerberg I."/>
            <person name="Brannstrom I.O."/>
            <person name="Guillou S."/>
            <person name="Cros-Aarteil S."/>
            <person name="Calhoun S."/>
            <person name="Haridas S."/>
            <person name="Kuo A."/>
            <person name="Mondo S."/>
            <person name="Pangilinan J."/>
            <person name="Riley R."/>
            <person name="LaButti K."/>
            <person name="Andreopoulos B."/>
            <person name="Lipzen A."/>
            <person name="Chen C."/>
            <person name="Yan M."/>
            <person name="Daum C."/>
            <person name="Ng V."/>
            <person name="Clum A."/>
            <person name="Steindorff A."/>
            <person name="Ohm R.A."/>
            <person name="Martin F."/>
            <person name="Silar P."/>
            <person name="Natvig D.O."/>
            <person name="Lalanne C."/>
            <person name="Gautier V."/>
            <person name="Ament-Velasquez S.L."/>
            <person name="Kruys A."/>
            <person name="Hutchinson M.I."/>
            <person name="Powell A.J."/>
            <person name="Barry K."/>
            <person name="Miller A.N."/>
            <person name="Grigoriev I.V."/>
            <person name="Debuchy R."/>
            <person name="Gladieux P."/>
            <person name="Hiltunen Thoren M."/>
            <person name="Johannesson H."/>
        </authorList>
    </citation>
    <scope>NUCLEOTIDE SEQUENCE</scope>
    <source>
        <strain evidence="2">CBS 955.72</strain>
    </source>
</reference>
<feature type="compositionally biased region" description="Basic residues" evidence="1">
    <location>
        <begin position="223"/>
        <end position="232"/>
    </location>
</feature>
<feature type="compositionally biased region" description="Polar residues" evidence="1">
    <location>
        <begin position="22"/>
        <end position="36"/>
    </location>
</feature>
<proteinExistence type="predicted"/>
<feature type="region of interest" description="Disordered" evidence="1">
    <location>
        <begin position="188"/>
        <end position="288"/>
    </location>
</feature>
<accession>A0AAJ0MJJ5</accession>
<evidence type="ECO:0000313" key="3">
    <source>
        <dbReference type="Proteomes" id="UP001275084"/>
    </source>
</evidence>
<evidence type="ECO:0000256" key="1">
    <source>
        <dbReference type="SAM" id="MobiDB-lite"/>
    </source>
</evidence>
<protein>
    <submittedName>
        <fullName evidence="2">Uncharacterized protein</fullName>
    </submittedName>
</protein>
<feature type="region of interest" description="Disordered" evidence="1">
    <location>
        <begin position="1"/>
        <end position="44"/>
    </location>
</feature>